<gene>
    <name evidence="3" type="ORF">EYF80_060905</name>
</gene>
<feature type="transmembrane region" description="Helical" evidence="2">
    <location>
        <begin position="15"/>
        <end position="38"/>
    </location>
</feature>
<evidence type="ECO:0000256" key="1">
    <source>
        <dbReference type="SAM" id="MobiDB-lite"/>
    </source>
</evidence>
<keyword evidence="4" id="KW-1185">Reference proteome</keyword>
<keyword evidence="2" id="KW-0472">Membrane</keyword>
<keyword evidence="2" id="KW-0812">Transmembrane</keyword>
<reference evidence="3 4" key="1">
    <citation type="submission" date="2019-03" db="EMBL/GenBank/DDBJ databases">
        <title>First draft genome of Liparis tanakae, snailfish: a comprehensive survey of snailfish specific genes.</title>
        <authorList>
            <person name="Kim W."/>
            <person name="Song I."/>
            <person name="Jeong J.-H."/>
            <person name="Kim D."/>
            <person name="Kim S."/>
            <person name="Ryu S."/>
            <person name="Song J.Y."/>
            <person name="Lee S.K."/>
        </authorList>
    </citation>
    <scope>NUCLEOTIDE SEQUENCE [LARGE SCALE GENOMIC DNA]</scope>
    <source>
        <tissue evidence="3">Muscle</tissue>
    </source>
</reference>
<dbReference type="Proteomes" id="UP000314294">
    <property type="component" value="Unassembled WGS sequence"/>
</dbReference>
<organism evidence="3 4">
    <name type="scientific">Liparis tanakae</name>
    <name type="common">Tanaka's snailfish</name>
    <dbReference type="NCBI Taxonomy" id="230148"/>
    <lineage>
        <taxon>Eukaryota</taxon>
        <taxon>Metazoa</taxon>
        <taxon>Chordata</taxon>
        <taxon>Craniata</taxon>
        <taxon>Vertebrata</taxon>
        <taxon>Euteleostomi</taxon>
        <taxon>Actinopterygii</taxon>
        <taxon>Neopterygii</taxon>
        <taxon>Teleostei</taxon>
        <taxon>Neoteleostei</taxon>
        <taxon>Acanthomorphata</taxon>
        <taxon>Eupercaria</taxon>
        <taxon>Perciformes</taxon>
        <taxon>Cottioidei</taxon>
        <taxon>Cottales</taxon>
        <taxon>Liparidae</taxon>
        <taxon>Liparis</taxon>
    </lineage>
</organism>
<dbReference type="AlphaFoldDB" id="A0A4Z2EJA0"/>
<dbReference type="EMBL" id="SRLO01006246">
    <property type="protein sequence ID" value="TNN28946.1"/>
    <property type="molecule type" value="Genomic_DNA"/>
</dbReference>
<accession>A0A4Z2EJA0</accession>
<keyword evidence="2" id="KW-1133">Transmembrane helix</keyword>
<name>A0A4Z2EJA0_9TELE</name>
<proteinExistence type="predicted"/>
<evidence type="ECO:0000313" key="3">
    <source>
        <dbReference type="EMBL" id="TNN28946.1"/>
    </source>
</evidence>
<sequence>MVKVTELSEPTGRRLNPTICFLLPASCFLLPAFCFLLHSREPAVSREMEKHSEPTAVYQDASSMFDEER</sequence>
<comment type="caution">
    <text evidence="3">The sequence shown here is derived from an EMBL/GenBank/DDBJ whole genome shotgun (WGS) entry which is preliminary data.</text>
</comment>
<feature type="region of interest" description="Disordered" evidence="1">
    <location>
        <begin position="46"/>
        <end position="69"/>
    </location>
</feature>
<evidence type="ECO:0000313" key="4">
    <source>
        <dbReference type="Proteomes" id="UP000314294"/>
    </source>
</evidence>
<protein>
    <submittedName>
        <fullName evidence="3">Uncharacterized protein</fullName>
    </submittedName>
</protein>
<evidence type="ECO:0000256" key="2">
    <source>
        <dbReference type="SAM" id="Phobius"/>
    </source>
</evidence>